<sequence>MTTATFKHIDPKTYDPNATAPFHKPWSKVDGPGSSFDLISLPRHVTNLRHHQPEHTKFTIDTAGFSLHHAPSTEKAFTDETIIRTAYYAEVETLLRTLHPGITKVVPFDHTIRRRAAGSPRSPVEMLHVDQTPAAAEARVRRHLPADEADSILLHPNNNDDNTKQNKGKRYQIINVWRPIENPATDYPLSVIDWRSTTPADFVPVDLLYPASTQSETDSTGKEVAPEPGSATSTAGYAVRGEIYVVAPSEAHRFYYVSDMVPEEVMLIKCFDSWSETMLGEEGRGVAHAGGHSAFCDPNTPEGVPGRQSIEVRCLVFY</sequence>
<protein>
    <recommendedName>
        <fullName evidence="5">Methyltransferase</fullName>
    </recommendedName>
</protein>
<keyword evidence="4" id="KW-1185">Reference proteome</keyword>
<dbReference type="GO" id="GO:0016491">
    <property type="term" value="F:oxidoreductase activity"/>
    <property type="evidence" value="ECO:0007669"/>
    <property type="project" value="InterPro"/>
</dbReference>
<evidence type="ECO:0000256" key="2">
    <source>
        <dbReference type="SAM" id="MobiDB-lite"/>
    </source>
</evidence>
<dbReference type="AlphaFoldDB" id="A0A2J5HKM4"/>
<dbReference type="PANTHER" id="PTHR34598:SF4">
    <property type="entry name" value="7ALPHA-CEPHEM-METHOXYLASE P8 CHAIN RELATED PROTEIN"/>
    <property type="match status" value="1"/>
</dbReference>
<evidence type="ECO:0008006" key="5">
    <source>
        <dbReference type="Google" id="ProtNLM"/>
    </source>
</evidence>
<evidence type="ECO:0000256" key="1">
    <source>
        <dbReference type="ARBA" id="ARBA00023604"/>
    </source>
</evidence>
<dbReference type="EMBL" id="KZ559593">
    <property type="protein sequence ID" value="PLN77562.1"/>
    <property type="molecule type" value="Genomic_DNA"/>
</dbReference>
<organism evidence="3 4">
    <name type="scientific">Aspergillus taichungensis</name>
    <dbReference type="NCBI Taxonomy" id="482145"/>
    <lineage>
        <taxon>Eukaryota</taxon>
        <taxon>Fungi</taxon>
        <taxon>Dikarya</taxon>
        <taxon>Ascomycota</taxon>
        <taxon>Pezizomycotina</taxon>
        <taxon>Eurotiomycetes</taxon>
        <taxon>Eurotiomycetidae</taxon>
        <taxon>Eurotiales</taxon>
        <taxon>Aspergillaceae</taxon>
        <taxon>Aspergillus</taxon>
        <taxon>Aspergillus subgen. Circumdati</taxon>
    </lineage>
</organism>
<accession>A0A2J5HKM4</accession>
<gene>
    <name evidence="3" type="ORF">BDW42DRAFT_176663</name>
</gene>
<evidence type="ECO:0000313" key="4">
    <source>
        <dbReference type="Proteomes" id="UP000235023"/>
    </source>
</evidence>
<evidence type="ECO:0000313" key="3">
    <source>
        <dbReference type="EMBL" id="PLN77562.1"/>
    </source>
</evidence>
<dbReference type="NCBIfam" id="NF041278">
    <property type="entry name" value="CmcJ_NvfI_EfuI"/>
    <property type="match status" value="1"/>
</dbReference>
<proteinExistence type="inferred from homology"/>
<comment type="similarity">
    <text evidence="1">Belongs to the asaB hydroxylase/desaturase family.</text>
</comment>
<dbReference type="InterPro" id="IPR044053">
    <property type="entry name" value="AsaB-like"/>
</dbReference>
<dbReference type="Proteomes" id="UP000235023">
    <property type="component" value="Unassembled WGS sequence"/>
</dbReference>
<dbReference type="PANTHER" id="PTHR34598">
    <property type="entry name" value="BLL6449 PROTEIN"/>
    <property type="match status" value="1"/>
</dbReference>
<name>A0A2J5HKM4_9EURO</name>
<feature type="region of interest" description="Disordered" evidence="2">
    <location>
        <begin position="213"/>
        <end position="233"/>
    </location>
</feature>
<dbReference type="OrthoDB" id="412788at2759"/>
<reference evidence="4" key="1">
    <citation type="submission" date="2017-12" db="EMBL/GenBank/DDBJ databases">
        <authorList>
            <consortium name="DOE Joint Genome Institute"/>
            <person name="Mondo S.J."/>
            <person name="Kjaerbolling I."/>
            <person name="Vesth T.C."/>
            <person name="Frisvad J.C."/>
            <person name="Nybo J.L."/>
            <person name="Theobald S."/>
            <person name="Kuo A."/>
            <person name="Bowyer P."/>
            <person name="Matsuda Y."/>
            <person name="Lyhne E.K."/>
            <person name="Kogle M.E."/>
            <person name="Clum A."/>
            <person name="Lipzen A."/>
            <person name="Salamov A."/>
            <person name="Ngan C.Y."/>
            <person name="Daum C."/>
            <person name="Chiniquy J."/>
            <person name="Barry K."/>
            <person name="LaButti K."/>
            <person name="Haridas S."/>
            <person name="Simmons B.A."/>
            <person name="Magnuson J.K."/>
            <person name="Mortensen U.H."/>
            <person name="Larsen T.O."/>
            <person name="Grigoriev I.V."/>
            <person name="Baker S.E."/>
            <person name="Andersen M.R."/>
            <person name="Nordberg H.P."/>
            <person name="Cantor M.N."/>
            <person name="Hua S.X."/>
        </authorList>
    </citation>
    <scope>NUCLEOTIDE SEQUENCE [LARGE SCALE GENOMIC DNA]</scope>
    <source>
        <strain evidence="4">IBT 19404</strain>
    </source>
</reference>